<dbReference type="EMBL" id="BARS01046880">
    <property type="protein sequence ID" value="GAG33940.1"/>
    <property type="molecule type" value="Genomic_DNA"/>
</dbReference>
<feature type="non-terminal residue" evidence="1">
    <location>
        <position position="33"/>
    </location>
</feature>
<comment type="caution">
    <text evidence="1">The sequence shown here is derived from an EMBL/GenBank/DDBJ whole genome shotgun (WGS) entry which is preliminary data.</text>
</comment>
<organism evidence="1">
    <name type="scientific">marine sediment metagenome</name>
    <dbReference type="NCBI Taxonomy" id="412755"/>
    <lineage>
        <taxon>unclassified sequences</taxon>
        <taxon>metagenomes</taxon>
        <taxon>ecological metagenomes</taxon>
    </lineage>
</organism>
<sequence length="33" mass="3936">MSFLPTTYKPDHWNYEVKKPLIELLNKTACLKL</sequence>
<protein>
    <submittedName>
        <fullName evidence="1">Uncharacterized protein</fullName>
    </submittedName>
</protein>
<accession>X0WTG8</accession>
<dbReference type="AlphaFoldDB" id="X0WTG8"/>
<reference evidence="1" key="1">
    <citation type="journal article" date="2014" name="Front. Microbiol.">
        <title>High frequency of phylogenetically diverse reductive dehalogenase-homologous genes in deep subseafloor sedimentary metagenomes.</title>
        <authorList>
            <person name="Kawai M."/>
            <person name="Futagami T."/>
            <person name="Toyoda A."/>
            <person name="Takaki Y."/>
            <person name="Nishi S."/>
            <person name="Hori S."/>
            <person name="Arai W."/>
            <person name="Tsubouchi T."/>
            <person name="Morono Y."/>
            <person name="Uchiyama I."/>
            <person name="Ito T."/>
            <person name="Fujiyama A."/>
            <person name="Inagaki F."/>
            <person name="Takami H."/>
        </authorList>
    </citation>
    <scope>NUCLEOTIDE SEQUENCE</scope>
    <source>
        <strain evidence="1">Expedition CK06-06</strain>
    </source>
</reference>
<name>X0WTG8_9ZZZZ</name>
<gene>
    <name evidence="1" type="ORF">S01H1_70485</name>
</gene>
<proteinExistence type="predicted"/>
<evidence type="ECO:0000313" key="1">
    <source>
        <dbReference type="EMBL" id="GAG33940.1"/>
    </source>
</evidence>